<sequence length="89" mass="10610">MNVRRSIWRDASLTPRIMGIDARGYFPILIALYYPRVWTFGTALLAIAGFFFMEKKGYTLPVLLRAIRHRLRGTVVHARAWWHHRRFHD</sequence>
<comment type="caution">
    <text evidence="2">The sequence shown here is derived from an EMBL/GenBank/DDBJ whole genome shotgun (WGS) entry which is preliminary data.</text>
</comment>
<feature type="transmembrane region" description="Helical" evidence="1">
    <location>
        <begin position="33"/>
        <end position="53"/>
    </location>
</feature>
<dbReference type="AlphaFoldDB" id="A0A2N7VC05"/>
<dbReference type="EMBL" id="PNYA01000042">
    <property type="protein sequence ID" value="PMS14647.1"/>
    <property type="molecule type" value="Genomic_DNA"/>
</dbReference>
<proteinExistence type="predicted"/>
<organism evidence="2 3">
    <name type="scientific">Trinickia dabaoshanensis</name>
    <dbReference type="NCBI Taxonomy" id="564714"/>
    <lineage>
        <taxon>Bacteria</taxon>
        <taxon>Pseudomonadati</taxon>
        <taxon>Pseudomonadota</taxon>
        <taxon>Betaproteobacteria</taxon>
        <taxon>Burkholderiales</taxon>
        <taxon>Burkholderiaceae</taxon>
        <taxon>Trinickia</taxon>
    </lineage>
</organism>
<keyword evidence="1" id="KW-0472">Membrane</keyword>
<dbReference type="InterPro" id="IPR047756">
    <property type="entry name" value="IcmT-like"/>
</dbReference>
<accession>A0A2N7VC05</accession>
<evidence type="ECO:0000313" key="2">
    <source>
        <dbReference type="EMBL" id="PMS14647.1"/>
    </source>
</evidence>
<keyword evidence="1" id="KW-0812">Transmembrane</keyword>
<reference evidence="2 3" key="1">
    <citation type="submission" date="2018-01" db="EMBL/GenBank/DDBJ databases">
        <title>Whole genome analyses suggest that Burkholderia sensu lato contains two further novel genera in the rhizoxinica-symbiotica group Mycetohabitans gen. nov., and Trinickia gen. nov.: implications for the evolution of diazotrophy and nodulation in the Burkholderiaceae.</title>
        <authorList>
            <person name="Estrada-de los Santos P."/>
            <person name="Palmer M."/>
            <person name="Chavez-Ramirez B."/>
            <person name="Beukes C."/>
            <person name="Steenkamp E.T."/>
            <person name="Hirsch A.M."/>
            <person name="Manyaka P."/>
            <person name="Maluk M."/>
            <person name="Lafos M."/>
            <person name="Crook M."/>
            <person name="Gross E."/>
            <person name="Simon M.F."/>
            <person name="Bueno dos Reis Junior F."/>
            <person name="Poole P.S."/>
            <person name="Venter S.N."/>
            <person name="James E.K."/>
        </authorList>
    </citation>
    <scope>NUCLEOTIDE SEQUENCE [LARGE SCALE GENOMIC DNA]</scope>
    <source>
        <strain evidence="2 3">GIMN1.004</strain>
    </source>
</reference>
<dbReference type="Proteomes" id="UP000235616">
    <property type="component" value="Unassembled WGS sequence"/>
</dbReference>
<dbReference type="RefSeq" id="WP_102649248.1">
    <property type="nucleotide sequence ID" value="NZ_PNYA01000042.1"/>
</dbReference>
<name>A0A2N7VC05_9BURK</name>
<keyword evidence="3" id="KW-1185">Reference proteome</keyword>
<protein>
    <submittedName>
        <fullName evidence="2">Conjugal transfer protein TraK</fullName>
    </submittedName>
</protein>
<evidence type="ECO:0000313" key="3">
    <source>
        <dbReference type="Proteomes" id="UP000235616"/>
    </source>
</evidence>
<dbReference type="OrthoDB" id="6922679at2"/>
<gene>
    <name evidence="2" type="ORF">C0Z18_30845</name>
</gene>
<dbReference type="NCBIfam" id="NF038220">
    <property type="entry name" value="IcmT_TraK"/>
    <property type="match status" value="1"/>
</dbReference>
<evidence type="ECO:0000256" key="1">
    <source>
        <dbReference type="SAM" id="Phobius"/>
    </source>
</evidence>
<keyword evidence="1" id="KW-1133">Transmembrane helix</keyword>